<dbReference type="EMBL" id="VAJI01000005">
    <property type="protein sequence ID" value="TRB38952.1"/>
    <property type="molecule type" value="Genomic_DNA"/>
</dbReference>
<evidence type="ECO:0000259" key="1">
    <source>
        <dbReference type="Pfam" id="PF14410"/>
    </source>
</evidence>
<name>A0A547EQE7_MANHA</name>
<dbReference type="Proteomes" id="UP000318394">
    <property type="component" value="Unassembled WGS sequence"/>
</dbReference>
<dbReference type="Pfam" id="PF14410">
    <property type="entry name" value="GH-E"/>
    <property type="match status" value="1"/>
</dbReference>
<protein>
    <recommendedName>
        <fullName evidence="1">Toxin YqcG C-terminal domain-containing protein</fullName>
    </recommendedName>
</protein>
<reference evidence="4 5" key="1">
    <citation type="journal article" date="2019" name="Vet. Microbiol.">
        <title>Genetic characterization of susceptible and multi-drug resistant Mannheimia haemolytica isolated from high-risk stocker calves prior to and after antimicrobial metaphylaxis.</title>
        <authorList>
            <person name="Snyder E.R."/>
            <person name="Alvarez-Narvaez S."/>
            <person name="Credille B.C."/>
        </authorList>
    </citation>
    <scope>NUCLEOTIDE SEQUENCE [LARGE SCALE GENOMIC DNA]</scope>
    <source>
        <strain evidence="3 4">UGA-R5-128-1</strain>
        <strain evidence="2 5">UGA-R7-163-1</strain>
    </source>
</reference>
<dbReference type="Proteomes" id="UP000315164">
    <property type="component" value="Unassembled WGS sequence"/>
</dbReference>
<gene>
    <name evidence="3" type="ORF">FEA53_04360</name>
    <name evidence="2" type="ORF">FEB89_04365</name>
</gene>
<dbReference type="AlphaFoldDB" id="A0A547EQE7"/>
<sequence>MYCWEHRRLSLAAKELNWSQKQFNDYVNARPENFRLENISENRSHKNEMPGKDNIKSIIDDMKKFQQIGK</sequence>
<dbReference type="EMBL" id="VAJB01000005">
    <property type="protein sequence ID" value="TRB75644.1"/>
    <property type="molecule type" value="Genomic_DNA"/>
</dbReference>
<feature type="domain" description="Toxin YqcG C-terminal" evidence="1">
    <location>
        <begin position="3"/>
        <end position="48"/>
    </location>
</feature>
<dbReference type="InterPro" id="IPR026835">
    <property type="entry name" value="YqcG_C"/>
</dbReference>
<dbReference type="RefSeq" id="WP_080542690.1">
    <property type="nucleotide sequence ID" value="NZ_CP017491.1"/>
</dbReference>
<accession>A0A547EQE7</accession>
<organism evidence="3 4">
    <name type="scientific">Mannheimia haemolytica</name>
    <name type="common">Pasteurella haemolytica</name>
    <dbReference type="NCBI Taxonomy" id="75985"/>
    <lineage>
        <taxon>Bacteria</taxon>
        <taxon>Pseudomonadati</taxon>
        <taxon>Pseudomonadota</taxon>
        <taxon>Gammaproteobacteria</taxon>
        <taxon>Pasteurellales</taxon>
        <taxon>Pasteurellaceae</taxon>
        <taxon>Mannheimia</taxon>
    </lineage>
</organism>
<proteinExistence type="predicted"/>
<evidence type="ECO:0000313" key="5">
    <source>
        <dbReference type="Proteomes" id="UP000318394"/>
    </source>
</evidence>
<evidence type="ECO:0000313" key="4">
    <source>
        <dbReference type="Proteomes" id="UP000315164"/>
    </source>
</evidence>
<dbReference type="OrthoDB" id="5690772at2"/>
<evidence type="ECO:0000313" key="3">
    <source>
        <dbReference type="EMBL" id="TRB75644.1"/>
    </source>
</evidence>
<keyword evidence="5" id="KW-1185">Reference proteome</keyword>
<comment type="caution">
    <text evidence="3">The sequence shown here is derived from an EMBL/GenBank/DDBJ whole genome shotgun (WGS) entry which is preliminary data.</text>
</comment>
<evidence type="ECO:0000313" key="2">
    <source>
        <dbReference type="EMBL" id="TRB38952.1"/>
    </source>
</evidence>